<dbReference type="RefSeq" id="WP_158081422.1">
    <property type="nucleotide sequence ID" value="NZ_JAAXQQ010000003.1"/>
</dbReference>
<evidence type="ECO:0000313" key="1">
    <source>
        <dbReference type="EMBL" id="MBB3160798.1"/>
    </source>
</evidence>
<dbReference type="AlphaFoldDB" id="A0AB35FCC5"/>
<reference evidence="2" key="1">
    <citation type="submission" date="2020-04" db="EMBL/GenBank/DDBJ databases">
        <title>Global-level population genomics supports evidence of horizontal gene transfer on evolution of Rhizobia in Lentils.</title>
        <authorList>
            <person name="Gai Y."/>
            <person name="Cook D."/>
            <person name="Riely B."/>
        </authorList>
    </citation>
    <scope>NUCLEOTIDE SEQUENCE</scope>
    <source>
        <strain evidence="2">TLR9</strain>
    </source>
</reference>
<dbReference type="GeneID" id="67482373"/>
<comment type="caution">
    <text evidence="2">The sequence shown here is derived from an EMBL/GenBank/DDBJ whole genome shotgun (WGS) entry which is preliminary data.</text>
</comment>
<evidence type="ECO:0000313" key="2">
    <source>
        <dbReference type="EMBL" id="MBY3063975.1"/>
    </source>
</evidence>
<gene>
    <name evidence="1" type="ORF">FHS25_001230</name>
    <name evidence="2" type="ORF">HFO74_11085</name>
</gene>
<accession>A0AB35FCC5</accession>
<reference evidence="1 3" key="2">
    <citation type="submission" date="2020-08" db="EMBL/GenBank/DDBJ databases">
        <title>Genomic Encyclopedia of Type Strains, Phase III (KMG-III): the genomes of soil and plant-associated and newly described type strains.</title>
        <authorList>
            <person name="Whitman W."/>
        </authorList>
    </citation>
    <scope>NUCLEOTIDE SEQUENCE [LARGE SCALE GENOMIC DNA]</scope>
    <source>
        <strain evidence="1 3">CECT 8280</strain>
    </source>
</reference>
<dbReference type="Proteomes" id="UP000758022">
    <property type="component" value="Unassembled WGS sequence"/>
</dbReference>
<dbReference type="Proteomes" id="UP000542811">
    <property type="component" value="Unassembled WGS sequence"/>
</dbReference>
<evidence type="ECO:0000313" key="3">
    <source>
        <dbReference type="Proteomes" id="UP000542811"/>
    </source>
</evidence>
<evidence type="ECO:0000313" key="4">
    <source>
        <dbReference type="Proteomes" id="UP000758022"/>
    </source>
</evidence>
<proteinExistence type="predicted"/>
<dbReference type="EMBL" id="JACHXX010000001">
    <property type="protein sequence ID" value="MBB3160798.1"/>
    <property type="molecule type" value="Genomic_DNA"/>
</dbReference>
<dbReference type="EMBL" id="JAAXQQ010000003">
    <property type="protein sequence ID" value="MBY3063975.1"/>
    <property type="molecule type" value="Genomic_DNA"/>
</dbReference>
<name>A0AB35FCC5_9HYPH</name>
<sequence length="51" mass="5514">MSRLRGAARLLLVTAQASGTGRRHLVSRDRQPGSTMAVLALLNGFVLRIKP</sequence>
<protein>
    <submittedName>
        <fullName evidence="2">Uncharacterized protein</fullName>
    </submittedName>
</protein>
<keyword evidence="3" id="KW-1185">Reference proteome</keyword>
<organism evidence="2 4">
    <name type="scientific">Rhizobium laguerreae</name>
    <dbReference type="NCBI Taxonomy" id="1076926"/>
    <lineage>
        <taxon>Bacteria</taxon>
        <taxon>Pseudomonadati</taxon>
        <taxon>Pseudomonadota</taxon>
        <taxon>Alphaproteobacteria</taxon>
        <taxon>Hyphomicrobiales</taxon>
        <taxon>Rhizobiaceae</taxon>
        <taxon>Rhizobium/Agrobacterium group</taxon>
        <taxon>Rhizobium</taxon>
    </lineage>
</organism>